<protein>
    <submittedName>
        <fullName evidence="1">Uncharacterized protein</fullName>
    </submittedName>
</protein>
<organism evidence="1 2">
    <name type="scientific">Rhizoclosmatium globosum</name>
    <dbReference type="NCBI Taxonomy" id="329046"/>
    <lineage>
        <taxon>Eukaryota</taxon>
        <taxon>Fungi</taxon>
        <taxon>Fungi incertae sedis</taxon>
        <taxon>Chytridiomycota</taxon>
        <taxon>Chytridiomycota incertae sedis</taxon>
        <taxon>Chytridiomycetes</taxon>
        <taxon>Chytridiales</taxon>
        <taxon>Chytriomycetaceae</taxon>
        <taxon>Rhizoclosmatium</taxon>
    </lineage>
</organism>
<evidence type="ECO:0000313" key="1">
    <source>
        <dbReference type="EMBL" id="ORY28427.1"/>
    </source>
</evidence>
<proteinExistence type="predicted"/>
<evidence type="ECO:0000313" key="2">
    <source>
        <dbReference type="Proteomes" id="UP000193642"/>
    </source>
</evidence>
<dbReference type="OrthoDB" id="2164548at2759"/>
<gene>
    <name evidence="1" type="ORF">BCR33DRAFT_725125</name>
</gene>
<keyword evidence="2" id="KW-1185">Reference proteome</keyword>
<sequence length="120" mass="13306">MTKTLTSSSLTEAEKAVACPRDCDKQTGVVDESLTLEQQELLGTLQYFRGTRIQDDLILYQVQSTRYGFSTSPSEFLQNALALYCELSTPDLATLDDLPELVDISDDTSMPDLVSDNEDD</sequence>
<dbReference type="Proteomes" id="UP000193642">
    <property type="component" value="Unassembled WGS sequence"/>
</dbReference>
<dbReference type="EMBL" id="MCGO01000095">
    <property type="protein sequence ID" value="ORY28427.1"/>
    <property type="molecule type" value="Genomic_DNA"/>
</dbReference>
<comment type="caution">
    <text evidence="1">The sequence shown here is derived from an EMBL/GenBank/DDBJ whole genome shotgun (WGS) entry which is preliminary data.</text>
</comment>
<accession>A0A1Y2B1R1</accession>
<name>A0A1Y2B1R1_9FUNG</name>
<reference evidence="1 2" key="1">
    <citation type="submission" date="2016-07" db="EMBL/GenBank/DDBJ databases">
        <title>Pervasive Adenine N6-methylation of Active Genes in Fungi.</title>
        <authorList>
            <consortium name="DOE Joint Genome Institute"/>
            <person name="Mondo S.J."/>
            <person name="Dannebaum R.O."/>
            <person name="Kuo R.C."/>
            <person name="Labutti K."/>
            <person name="Haridas S."/>
            <person name="Kuo A."/>
            <person name="Salamov A."/>
            <person name="Ahrendt S.R."/>
            <person name="Lipzen A."/>
            <person name="Sullivan W."/>
            <person name="Andreopoulos W.B."/>
            <person name="Clum A."/>
            <person name="Lindquist E."/>
            <person name="Daum C."/>
            <person name="Ramamoorthy G.K."/>
            <person name="Gryganskyi A."/>
            <person name="Culley D."/>
            <person name="Magnuson J.K."/>
            <person name="James T.Y."/>
            <person name="O'Malley M.A."/>
            <person name="Stajich J.E."/>
            <person name="Spatafora J.W."/>
            <person name="Visel A."/>
            <person name="Grigoriev I.V."/>
        </authorList>
    </citation>
    <scope>NUCLEOTIDE SEQUENCE [LARGE SCALE GENOMIC DNA]</scope>
    <source>
        <strain evidence="1 2">JEL800</strain>
    </source>
</reference>
<dbReference type="AlphaFoldDB" id="A0A1Y2B1R1"/>